<dbReference type="Proteomes" id="UP000789508">
    <property type="component" value="Unassembled WGS sequence"/>
</dbReference>
<evidence type="ECO:0000313" key="3">
    <source>
        <dbReference type="Proteomes" id="UP000789508"/>
    </source>
</evidence>
<dbReference type="AlphaFoldDB" id="A0A9N9AKL8"/>
<dbReference type="SUPFAM" id="SSF81901">
    <property type="entry name" value="HCP-like"/>
    <property type="match status" value="1"/>
</dbReference>
<name>A0A9N9AKL8_9GLOM</name>
<evidence type="ECO:0000256" key="1">
    <source>
        <dbReference type="ARBA" id="ARBA00022737"/>
    </source>
</evidence>
<dbReference type="EMBL" id="CAJVPS010001324">
    <property type="protein sequence ID" value="CAG8533690.1"/>
    <property type="molecule type" value="Genomic_DNA"/>
</dbReference>
<dbReference type="PANTHER" id="PTHR46430">
    <property type="entry name" value="PROTEIN SKT5-RELATED"/>
    <property type="match status" value="1"/>
</dbReference>
<dbReference type="Pfam" id="PF08238">
    <property type="entry name" value="Sel1"/>
    <property type="match status" value="4"/>
</dbReference>
<dbReference type="InterPro" id="IPR051726">
    <property type="entry name" value="Chitin_Synth_Reg"/>
</dbReference>
<dbReference type="OrthoDB" id="2384430at2759"/>
<keyword evidence="3" id="KW-1185">Reference proteome</keyword>
<keyword evidence="1" id="KW-0677">Repeat</keyword>
<evidence type="ECO:0000313" key="2">
    <source>
        <dbReference type="EMBL" id="CAG8533690.1"/>
    </source>
</evidence>
<proteinExistence type="predicted"/>
<comment type="caution">
    <text evidence="2">The sequence shown here is derived from an EMBL/GenBank/DDBJ whole genome shotgun (WGS) entry which is preliminary data.</text>
</comment>
<sequence>MESTTNTFIEAEYTQDVVTLLQEILELYKNGCDHWEPDLNILNRVVEYYQSYKKKISKRAIYNLLSQIVAQDNIPAHINLQAFLTRWGFGTQSDIKRAFQMFHHSAELGDPIAQSELGFFYNNELGTTRNRKMAYIWYKRSAEQGYPLGQSNLAYWYLTGGCRVDVEKSNGKKAFYWYSKASAAGLASAEARLGLLFQKGIGTMQDKHEALRYYRKAIKQQNENARVGLEWMMF</sequence>
<protein>
    <submittedName>
        <fullName evidence="2">13737_t:CDS:1</fullName>
    </submittedName>
</protein>
<dbReference type="SMART" id="SM00671">
    <property type="entry name" value="SEL1"/>
    <property type="match status" value="4"/>
</dbReference>
<accession>A0A9N9AKL8</accession>
<reference evidence="2" key="1">
    <citation type="submission" date="2021-06" db="EMBL/GenBank/DDBJ databases">
        <authorList>
            <person name="Kallberg Y."/>
            <person name="Tangrot J."/>
            <person name="Rosling A."/>
        </authorList>
    </citation>
    <scope>NUCLEOTIDE SEQUENCE</scope>
    <source>
        <strain evidence="2">FL130A</strain>
    </source>
</reference>
<dbReference type="InterPro" id="IPR011990">
    <property type="entry name" value="TPR-like_helical_dom_sf"/>
</dbReference>
<dbReference type="InterPro" id="IPR006597">
    <property type="entry name" value="Sel1-like"/>
</dbReference>
<dbReference type="PANTHER" id="PTHR46430:SF3">
    <property type="entry name" value="ACTIVATOR OF C KINASE PROTEIN 1"/>
    <property type="match status" value="1"/>
</dbReference>
<gene>
    <name evidence="2" type="ORF">ALEPTO_LOCUS5064</name>
</gene>
<dbReference type="Gene3D" id="1.25.40.10">
    <property type="entry name" value="Tetratricopeptide repeat domain"/>
    <property type="match status" value="1"/>
</dbReference>
<organism evidence="2 3">
    <name type="scientific">Ambispora leptoticha</name>
    <dbReference type="NCBI Taxonomy" id="144679"/>
    <lineage>
        <taxon>Eukaryota</taxon>
        <taxon>Fungi</taxon>
        <taxon>Fungi incertae sedis</taxon>
        <taxon>Mucoromycota</taxon>
        <taxon>Glomeromycotina</taxon>
        <taxon>Glomeromycetes</taxon>
        <taxon>Archaeosporales</taxon>
        <taxon>Ambisporaceae</taxon>
        <taxon>Ambispora</taxon>
    </lineage>
</organism>